<gene>
    <name evidence="1" type="ORF">A2Y64_06260</name>
</gene>
<name>A0A1F5F4E6_9BACT</name>
<dbReference type="SUPFAM" id="SSF110296">
    <property type="entry name" value="Oligoxyloglucan reducing end-specific cellobiohydrolase"/>
    <property type="match status" value="1"/>
</dbReference>
<sequence>MGTVRISHEGDVYLGCFFPRESGLDPLVGAGLARTRDGGRTWDTWTAADGLGNDAVWDTESDGEGTIWAGCWSGGVAISHDDGDTWHRRVPSEQLYGDNVFALARTDEYLFAGTGAGLAVSTDSGDTWELQGVPNVGQPSSQVVGFVEVQEKDEGPWVWVGTVSGGAGGWYGLWLVRWNETYWGWTKIAAETTPGLNSNAIFWIEPGAEGHLWLATAYNGPGQIGGLSHRFPNGTWETITGRGLFSNSIYSVSTVDNTTIWAGTPVGLHVSRDGGASFDIIDFQPRSGFVDEPIAYAFPNPFSPMGHGVCTIRFSVSGHPLTHDAVVDIDIYDLEGRHVKSIVKDEVYQGGFEYQKDVWDGADASGRQVANGVYFYVIQANGERAFVGKIAVVE</sequence>
<reference evidence="1 2" key="1">
    <citation type="journal article" date="2016" name="Nat. Commun.">
        <title>Thousands of microbial genomes shed light on interconnected biogeochemical processes in an aquifer system.</title>
        <authorList>
            <person name="Anantharaman K."/>
            <person name="Brown C.T."/>
            <person name="Hug L.A."/>
            <person name="Sharon I."/>
            <person name="Castelle C.J."/>
            <person name="Probst A.J."/>
            <person name="Thomas B.C."/>
            <person name="Singh A."/>
            <person name="Wilkins M.J."/>
            <person name="Karaoz U."/>
            <person name="Brodie E.L."/>
            <person name="Williams K.H."/>
            <person name="Hubbard S.S."/>
            <person name="Banfield J.F."/>
        </authorList>
    </citation>
    <scope>NUCLEOTIDE SEQUENCE [LARGE SCALE GENOMIC DNA]</scope>
</reference>
<dbReference type="Gene3D" id="2.60.40.4070">
    <property type="match status" value="1"/>
</dbReference>
<dbReference type="Gene3D" id="2.130.10.10">
    <property type="entry name" value="YVTN repeat-like/Quinoprotein amine dehydrogenase"/>
    <property type="match status" value="1"/>
</dbReference>
<accession>A0A1F5F4E6</accession>
<organism evidence="1 2">
    <name type="scientific">Candidatus Coatesbacteria bacterium RBG_13_66_14</name>
    <dbReference type="NCBI Taxonomy" id="1817816"/>
    <lineage>
        <taxon>Bacteria</taxon>
        <taxon>Candidatus Coatesiibacteriota</taxon>
    </lineage>
</organism>
<dbReference type="AlphaFoldDB" id="A0A1F5F4E6"/>
<evidence type="ECO:0000313" key="1">
    <source>
        <dbReference type="EMBL" id="OGD74502.1"/>
    </source>
</evidence>
<dbReference type="STRING" id="1817816.A2Y64_06260"/>
<evidence type="ECO:0000313" key="2">
    <source>
        <dbReference type="Proteomes" id="UP000177187"/>
    </source>
</evidence>
<protein>
    <recommendedName>
        <fullName evidence="3">FlgD Ig-like domain-containing protein</fullName>
    </recommendedName>
</protein>
<dbReference type="InterPro" id="IPR015943">
    <property type="entry name" value="WD40/YVTN_repeat-like_dom_sf"/>
</dbReference>
<dbReference type="Proteomes" id="UP000177187">
    <property type="component" value="Unassembled WGS sequence"/>
</dbReference>
<evidence type="ECO:0008006" key="3">
    <source>
        <dbReference type="Google" id="ProtNLM"/>
    </source>
</evidence>
<dbReference type="EMBL" id="MFAF01000101">
    <property type="protein sequence ID" value="OGD74502.1"/>
    <property type="molecule type" value="Genomic_DNA"/>
</dbReference>
<comment type="caution">
    <text evidence="1">The sequence shown here is derived from an EMBL/GenBank/DDBJ whole genome shotgun (WGS) entry which is preliminary data.</text>
</comment>
<proteinExistence type="predicted"/>